<organism evidence="1">
    <name type="scientific">Myoviridae sp. ctBoB21</name>
    <dbReference type="NCBI Taxonomy" id="2827287"/>
    <lineage>
        <taxon>Viruses</taxon>
        <taxon>Duplodnaviria</taxon>
        <taxon>Heunggongvirae</taxon>
        <taxon>Uroviricota</taxon>
        <taxon>Caudoviricetes</taxon>
    </lineage>
</organism>
<protein>
    <submittedName>
        <fullName evidence="1">Uncharacterized protein</fullName>
    </submittedName>
</protein>
<sequence length="41" mass="4825">MISHSFSRYALLSHCARIAQLSFCLHSYPFRRLAFNPRKVV</sequence>
<dbReference type="EMBL" id="BK015822">
    <property type="protein sequence ID" value="DAE26719.1"/>
    <property type="molecule type" value="Genomic_DNA"/>
</dbReference>
<name>A0A8S5R5M0_9CAUD</name>
<evidence type="ECO:0000313" key="1">
    <source>
        <dbReference type="EMBL" id="DAE26719.1"/>
    </source>
</evidence>
<proteinExistence type="predicted"/>
<accession>A0A8S5R5M0</accession>
<reference evidence="1" key="1">
    <citation type="journal article" date="2021" name="Proc. Natl. Acad. Sci. U.S.A.">
        <title>A Catalog of Tens of Thousands of Viruses from Human Metagenomes Reveals Hidden Associations with Chronic Diseases.</title>
        <authorList>
            <person name="Tisza M.J."/>
            <person name="Buck C.B."/>
        </authorList>
    </citation>
    <scope>NUCLEOTIDE SEQUENCE</scope>
    <source>
        <strain evidence="1">CtBoB21</strain>
    </source>
</reference>